<dbReference type="InterPro" id="IPR014776">
    <property type="entry name" value="4pyrrole_Mease_sub2"/>
</dbReference>
<keyword evidence="3" id="KW-0949">S-adenosyl-L-methionine</keyword>
<evidence type="ECO:0000259" key="4">
    <source>
        <dbReference type="Pfam" id="PF00590"/>
    </source>
</evidence>
<proteinExistence type="predicted"/>
<dbReference type="InterPro" id="IPR002750">
    <property type="entry name" value="CobE/GbiG_C"/>
</dbReference>
<dbReference type="RefSeq" id="WP_253667836.1">
    <property type="nucleotide sequence ID" value="NZ_JAMTCP010000002.1"/>
</dbReference>
<reference evidence="7 8" key="1">
    <citation type="submission" date="2022-06" db="EMBL/GenBank/DDBJ databases">
        <title>Genomic Encyclopedia of Archaeal and Bacterial Type Strains, Phase II (KMG-II): from individual species to whole genera.</title>
        <authorList>
            <person name="Goeker M."/>
        </authorList>
    </citation>
    <scope>NUCLEOTIDE SEQUENCE [LARGE SCALE GENOMIC DNA]</scope>
    <source>
        <strain evidence="7 8">DSM 40477</strain>
    </source>
</reference>
<dbReference type="InterPro" id="IPR038029">
    <property type="entry name" value="GbiG_N_sf"/>
</dbReference>
<evidence type="ECO:0000313" key="7">
    <source>
        <dbReference type="EMBL" id="MCP2256862.1"/>
    </source>
</evidence>
<dbReference type="InterPro" id="IPR014777">
    <property type="entry name" value="4pyrrole_Mease_sub1"/>
</dbReference>
<sequence>MIGLFAATAAGRRVATELAAHLGPDAVVVDGPVRPALHRMWPRLGAAVVLLGAGATVRLVAPLLSDEQTDPGVVSVDEDGRFVVALAGAHAGGANTLAERVAEILGGTAVPTPGGDATGTSVLDELVELLDAEVDGDLVACGAAVVGGAPVRLVNPLRFPLPALPSNVASDVDSPEWTIMVDDRIPVEPDRAADWPGHPVRPAEGSLLRLVPRTLVVGVGSSTGVATGAVTSALSLVESEHGFDLGAVRAFATIDTKAAERGILEAVEDHGFWNTDTELPLLRYPAAVLSEVDVPNPDEAVRARTGTPSVAEAAALRGAAELAAGGAVELVVDKIRGDAVTVAVARVRPRGRLAVLGLGPGAADLRAPRVEAELRRSAVLLGLDGDVERVRHLLRPGTRVRTGGPGGNEARARQAAELAANGAAVAVVVSGDTSLDELSGPALDQVGADVELVGVPGATDVLAAAALLGAPLDHDHAVISLDDPRVPWEDTERRLRAAAEADLVVCLRHAGDGDGRSRRALEILRERRSPDTPVGVVRAGDLGDRRVWTGTVAEFDLSYVDDGATVFVGASRTALVAGRLVTRHRPRA</sequence>
<dbReference type="InterPro" id="IPR021744">
    <property type="entry name" value="CbiG_N"/>
</dbReference>
<dbReference type="SUPFAM" id="SSF53790">
    <property type="entry name" value="Tetrapyrrole methylase"/>
    <property type="match status" value="1"/>
</dbReference>
<dbReference type="SUPFAM" id="SSF159664">
    <property type="entry name" value="CobE/GbiG C-terminal domain-like"/>
    <property type="match status" value="1"/>
</dbReference>
<name>A0ABT1HMW1_STRSD</name>
<dbReference type="Proteomes" id="UP001205311">
    <property type="component" value="Unassembled WGS sequence"/>
</dbReference>
<evidence type="ECO:0000256" key="1">
    <source>
        <dbReference type="ARBA" id="ARBA00022603"/>
    </source>
</evidence>
<dbReference type="Pfam" id="PF01890">
    <property type="entry name" value="CbiG_C"/>
    <property type="match status" value="1"/>
</dbReference>
<keyword evidence="1" id="KW-0489">Methyltransferase</keyword>
<evidence type="ECO:0000256" key="2">
    <source>
        <dbReference type="ARBA" id="ARBA00022679"/>
    </source>
</evidence>
<dbReference type="Pfam" id="PF11760">
    <property type="entry name" value="CbiG_N"/>
    <property type="match status" value="1"/>
</dbReference>
<evidence type="ECO:0000259" key="5">
    <source>
        <dbReference type="Pfam" id="PF01890"/>
    </source>
</evidence>
<dbReference type="Gene3D" id="3.40.50.11220">
    <property type="match status" value="1"/>
</dbReference>
<feature type="domain" description="CobE/GbiG C-terminal" evidence="5">
    <location>
        <begin position="215"/>
        <end position="345"/>
    </location>
</feature>
<keyword evidence="7" id="KW-0378">Hydrolase</keyword>
<dbReference type="Pfam" id="PF00590">
    <property type="entry name" value="TP_methylase"/>
    <property type="match status" value="1"/>
</dbReference>
<dbReference type="PANTHER" id="PTHR47036">
    <property type="entry name" value="COBALT-FACTOR III C(17)-METHYLTRANSFERASE-RELATED"/>
    <property type="match status" value="1"/>
</dbReference>
<accession>A0ABT1HMW1</accession>
<dbReference type="PANTHER" id="PTHR47036:SF1">
    <property type="entry name" value="COBALT-FACTOR III C(17)-METHYLTRANSFERASE-RELATED"/>
    <property type="match status" value="1"/>
</dbReference>
<evidence type="ECO:0000313" key="8">
    <source>
        <dbReference type="Proteomes" id="UP001205311"/>
    </source>
</evidence>
<feature type="domain" description="Cobalamin synthesis G N-terminal" evidence="6">
    <location>
        <begin position="37"/>
        <end position="114"/>
    </location>
</feature>
<protein>
    <submittedName>
        <fullName evidence="7">Cobalt-precorrin 5A hydrolase / precorrin-3B C17-methyltransferase</fullName>
    </submittedName>
</protein>
<dbReference type="Gene3D" id="3.30.420.180">
    <property type="entry name" value="CobE/GbiG C-terminal domain"/>
    <property type="match status" value="1"/>
</dbReference>
<dbReference type="InterPro" id="IPR036518">
    <property type="entry name" value="CobE/GbiG_C_sf"/>
</dbReference>
<dbReference type="SUPFAM" id="SSF159672">
    <property type="entry name" value="CbiG N-terminal domain-like"/>
    <property type="match status" value="1"/>
</dbReference>
<dbReference type="Gene3D" id="3.40.1010.10">
    <property type="entry name" value="Cobalt-precorrin-4 Transmethylase, Domain 1"/>
    <property type="match status" value="1"/>
</dbReference>
<dbReference type="InterPro" id="IPR035996">
    <property type="entry name" value="4pyrrol_Methylase_sf"/>
</dbReference>
<evidence type="ECO:0000259" key="6">
    <source>
        <dbReference type="Pfam" id="PF11760"/>
    </source>
</evidence>
<dbReference type="InterPro" id="IPR051810">
    <property type="entry name" value="Precorrin_MeTrfase"/>
</dbReference>
<dbReference type="InterPro" id="IPR000878">
    <property type="entry name" value="4pyrrol_Mease"/>
</dbReference>
<gene>
    <name evidence="7" type="ORF">LX15_000545</name>
</gene>
<dbReference type="EMBL" id="JAMTCP010000002">
    <property type="protein sequence ID" value="MCP2256862.1"/>
    <property type="molecule type" value="Genomic_DNA"/>
</dbReference>
<dbReference type="Gene3D" id="3.30.950.10">
    <property type="entry name" value="Methyltransferase, Cobalt-precorrin-4 Transmethylase, Domain 2"/>
    <property type="match status" value="1"/>
</dbReference>
<keyword evidence="2" id="KW-0808">Transferase</keyword>
<keyword evidence="8" id="KW-1185">Reference proteome</keyword>
<comment type="caution">
    <text evidence="7">The sequence shown here is derived from an EMBL/GenBank/DDBJ whole genome shotgun (WGS) entry which is preliminary data.</text>
</comment>
<dbReference type="GO" id="GO:0016787">
    <property type="term" value="F:hydrolase activity"/>
    <property type="evidence" value="ECO:0007669"/>
    <property type="project" value="UniProtKB-KW"/>
</dbReference>
<evidence type="ECO:0000256" key="3">
    <source>
        <dbReference type="ARBA" id="ARBA00022691"/>
    </source>
</evidence>
<organism evidence="7 8">
    <name type="scientific">Streptoalloteichus tenebrarius (strain ATCC 17920 / DSM 40477 / JCM 4838 / CBS 697.72 / NBRC 16177 / NCIMB 11028 / NRRL B-12390 / A12253. 1 / ISP 5477)</name>
    <name type="common">Streptomyces tenebrarius</name>
    <dbReference type="NCBI Taxonomy" id="1933"/>
    <lineage>
        <taxon>Bacteria</taxon>
        <taxon>Bacillati</taxon>
        <taxon>Actinomycetota</taxon>
        <taxon>Actinomycetes</taxon>
        <taxon>Pseudonocardiales</taxon>
        <taxon>Pseudonocardiaceae</taxon>
        <taxon>Streptoalloteichus</taxon>
    </lineage>
</organism>
<feature type="domain" description="Tetrapyrrole methylase" evidence="4">
    <location>
        <begin position="353"/>
        <end position="555"/>
    </location>
</feature>